<dbReference type="NCBIfam" id="TIGR00049">
    <property type="entry name" value="iron-sulfur cluster assembly accessory protein"/>
    <property type="match status" value="1"/>
</dbReference>
<dbReference type="GO" id="GO:0005506">
    <property type="term" value="F:iron ion binding"/>
    <property type="evidence" value="ECO:0007669"/>
    <property type="project" value="TreeGrafter"/>
</dbReference>
<dbReference type="Gene3D" id="2.60.300.12">
    <property type="entry name" value="HesB-like domain"/>
    <property type="match status" value="1"/>
</dbReference>
<dbReference type="InterPro" id="IPR017870">
    <property type="entry name" value="FeS_cluster_insertion_CS"/>
</dbReference>
<comment type="caution">
    <text evidence="2">The sequence shown here is derived from an EMBL/GenBank/DDBJ whole genome shotgun (WGS) entry which is preliminary data.</text>
</comment>
<evidence type="ECO:0000313" key="3">
    <source>
        <dbReference type="Proteomes" id="UP000241193"/>
    </source>
</evidence>
<accession>A0A2T4IIQ0</accession>
<dbReference type="RefSeq" id="WP_107492173.1">
    <property type="nucleotide sequence ID" value="NZ_PZKC01000002.1"/>
</dbReference>
<evidence type="ECO:0000259" key="1">
    <source>
        <dbReference type="Pfam" id="PF01521"/>
    </source>
</evidence>
<dbReference type="SUPFAM" id="SSF89360">
    <property type="entry name" value="HesB-like domain"/>
    <property type="match status" value="1"/>
</dbReference>
<dbReference type="PANTHER" id="PTHR43011">
    <property type="entry name" value="IRON-SULFUR CLUSTER ASSEMBLY 2 HOMOLOG, MITOCHONDRIAL"/>
    <property type="match status" value="1"/>
</dbReference>
<gene>
    <name evidence="2" type="ORF">C8261_02965</name>
</gene>
<proteinExistence type="predicted"/>
<name>A0A2T4IIQ0_9RHOO</name>
<reference evidence="2 3" key="1">
    <citation type="submission" date="2018-03" db="EMBL/GenBank/DDBJ databases">
        <authorList>
            <person name="Keele B.F."/>
        </authorList>
    </citation>
    <scope>NUCLEOTIDE SEQUENCE [LARGE SCALE GENOMIC DNA]</scope>
    <source>
        <strain evidence="2 3">D20</strain>
    </source>
</reference>
<dbReference type="Pfam" id="PF01521">
    <property type="entry name" value="Fe-S_biosyn"/>
    <property type="match status" value="1"/>
</dbReference>
<dbReference type="InterPro" id="IPR016092">
    <property type="entry name" value="ATAP"/>
</dbReference>
<dbReference type="AlphaFoldDB" id="A0A2T4IIQ0"/>
<dbReference type="PANTHER" id="PTHR43011:SF1">
    <property type="entry name" value="IRON-SULFUR CLUSTER ASSEMBLY 2 HOMOLOG, MITOCHONDRIAL"/>
    <property type="match status" value="1"/>
</dbReference>
<dbReference type="OrthoDB" id="9801228at2"/>
<reference evidence="2 3" key="2">
    <citation type="submission" date="2018-04" db="EMBL/GenBank/DDBJ databases">
        <title>Thauera lacus sp. nov., isolated from an saline lake in Inner Mongolia, China.</title>
        <authorList>
            <person name="Liang Q.-Y."/>
        </authorList>
    </citation>
    <scope>NUCLEOTIDE SEQUENCE [LARGE SCALE GENOMIC DNA]</scope>
    <source>
        <strain evidence="2 3">D20</strain>
    </source>
</reference>
<feature type="domain" description="Core" evidence="1">
    <location>
        <begin position="2"/>
        <end position="102"/>
    </location>
</feature>
<dbReference type="Proteomes" id="UP000241193">
    <property type="component" value="Unassembled WGS sequence"/>
</dbReference>
<dbReference type="InterPro" id="IPR035903">
    <property type="entry name" value="HesB-like_dom_sf"/>
</dbReference>
<organism evidence="2 3">
    <name type="scientific">Pseudothauera lacus</name>
    <dbReference type="NCBI Taxonomy" id="2136175"/>
    <lineage>
        <taxon>Bacteria</taxon>
        <taxon>Pseudomonadati</taxon>
        <taxon>Pseudomonadota</taxon>
        <taxon>Betaproteobacteria</taxon>
        <taxon>Rhodocyclales</taxon>
        <taxon>Zoogloeaceae</taxon>
        <taxon>Pseudothauera</taxon>
    </lineage>
</organism>
<dbReference type="PROSITE" id="PS01152">
    <property type="entry name" value="HESB"/>
    <property type="match status" value="1"/>
</dbReference>
<sequence length="107" mass="10880">MIILTPTALQAVGRFISGSADPVAGLRIHVQGGGCSGLQYGMKLEAEKAEDDVAVEVDGVTILVDPFSAPLLSGVTVDYVESLTGSGFKFENPNASGGCACGQSFTA</sequence>
<dbReference type="EMBL" id="PZKC01000002">
    <property type="protein sequence ID" value="PTD97653.1"/>
    <property type="molecule type" value="Genomic_DNA"/>
</dbReference>
<dbReference type="GO" id="GO:0051537">
    <property type="term" value="F:2 iron, 2 sulfur cluster binding"/>
    <property type="evidence" value="ECO:0007669"/>
    <property type="project" value="TreeGrafter"/>
</dbReference>
<dbReference type="InterPro" id="IPR000361">
    <property type="entry name" value="ATAP_core_dom"/>
</dbReference>
<evidence type="ECO:0000313" key="2">
    <source>
        <dbReference type="EMBL" id="PTD97653.1"/>
    </source>
</evidence>
<dbReference type="GO" id="GO:0016226">
    <property type="term" value="P:iron-sulfur cluster assembly"/>
    <property type="evidence" value="ECO:0007669"/>
    <property type="project" value="InterPro"/>
</dbReference>
<keyword evidence="3" id="KW-1185">Reference proteome</keyword>
<dbReference type="GO" id="GO:0051539">
    <property type="term" value="F:4 iron, 4 sulfur cluster binding"/>
    <property type="evidence" value="ECO:0007669"/>
    <property type="project" value="TreeGrafter"/>
</dbReference>
<protein>
    <submittedName>
        <fullName evidence="2">Iron-sulfur cluster assembly accessory protein</fullName>
    </submittedName>
</protein>